<dbReference type="AlphaFoldDB" id="A0A1T4L877"/>
<dbReference type="InterPro" id="IPR014748">
    <property type="entry name" value="Enoyl-CoA_hydra_C"/>
</dbReference>
<organism evidence="4 5">
    <name type="scientific">Enhydrobacter aerosaccus</name>
    <dbReference type="NCBI Taxonomy" id="225324"/>
    <lineage>
        <taxon>Bacteria</taxon>
        <taxon>Pseudomonadati</taxon>
        <taxon>Pseudomonadota</taxon>
        <taxon>Alphaproteobacteria</taxon>
        <taxon>Hyphomicrobiales</taxon>
        <taxon>Enhydrobacter</taxon>
    </lineage>
</organism>
<proteinExistence type="inferred from homology"/>
<dbReference type="PANTHER" id="PTHR11941:SF54">
    <property type="entry name" value="ENOYL-COA HYDRATASE, MITOCHONDRIAL"/>
    <property type="match status" value="1"/>
</dbReference>
<evidence type="ECO:0000313" key="4">
    <source>
        <dbReference type="EMBL" id="SJZ50823.1"/>
    </source>
</evidence>
<evidence type="ECO:0000256" key="3">
    <source>
        <dbReference type="RuleBase" id="RU003707"/>
    </source>
</evidence>
<dbReference type="Proteomes" id="UP000190092">
    <property type="component" value="Unassembled WGS sequence"/>
</dbReference>
<gene>
    <name evidence="4" type="ORF">SAMN02745126_01404</name>
</gene>
<reference evidence="5" key="1">
    <citation type="submission" date="2017-02" db="EMBL/GenBank/DDBJ databases">
        <authorList>
            <person name="Varghese N."/>
            <person name="Submissions S."/>
        </authorList>
    </citation>
    <scope>NUCLEOTIDE SEQUENCE [LARGE SCALE GENOMIC DNA]</scope>
    <source>
        <strain evidence="5">ATCC 27094</strain>
    </source>
</reference>
<keyword evidence="2" id="KW-0456">Lyase</keyword>
<dbReference type="InterPro" id="IPR001753">
    <property type="entry name" value="Enoyl-CoA_hydra/iso"/>
</dbReference>
<dbReference type="PANTHER" id="PTHR11941">
    <property type="entry name" value="ENOYL-COA HYDRATASE-RELATED"/>
    <property type="match status" value="1"/>
</dbReference>
<dbReference type="GO" id="GO:0006635">
    <property type="term" value="P:fatty acid beta-oxidation"/>
    <property type="evidence" value="ECO:0007669"/>
    <property type="project" value="TreeGrafter"/>
</dbReference>
<protein>
    <submittedName>
        <fullName evidence="4">Enoyl-CoA hydratase/carnithine racemase</fullName>
    </submittedName>
</protein>
<dbReference type="NCBIfam" id="NF004781">
    <property type="entry name" value="PRK06127.1"/>
    <property type="match status" value="1"/>
</dbReference>
<comment type="similarity">
    <text evidence="1 3">Belongs to the enoyl-CoA hydratase/isomerase family.</text>
</comment>
<evidence type="ECO:0000256" key="2">
    <source>
        <dbReference type="ARBA" id="ARBA00023239"/>
    </source>
</evidence>
<keyword evidence="5" id="KW-1185">Reference proteome</keyword>
<dbReference type="STRING" id="225324.SAMN02745126_01404"/>
<evidence type="ECO:0000256" key="1">
    <source>
        <dbReference type="ARBA" id="ARBA00005254"/>
    </source>
</evidence>
<dbReference type="Gene3D" id="3.90.226.10">
    <property type="entry name" value="2-enoyl-CoA Hydratase, Chain A, domain 1"/>
    <property type="match status" value="1"/>
</dbReference>
<dbReference type="GO" id="GO:0016829">
    <property type="term" value="F:lyase activity"/>
    <property type="evidence" value="ECO:0007669"/>
    <property type="project" value="UniProtKB-KW"/>
</dbReference>
<dbReference type="CDD" id="cd06558">
    <property type="entry name" value="crotonase-like"/>
    <property type="match status" value="1"/>
</dbReference>
<dbReference type="SUPFAM" id="SSF52096">
    <property type="entry name" value="ClpP/crotonase"/>
    <property type="match status" value="1"/>
</dbReference>
<evidence type="ECO:0000313" key="5">
    <source>
        <dbReference type="Proteomes" id="UP000190092"/>
    </source>
</evidence>
<sequence>MISPTSRMIAEKDGSIGRIIFNKPERHNATSSDMWEAIPVILEDFEQDPAIRVIIVTGAGDKAFVSGADISEFEKARATPEQIAHYDKIGEVANSRLVKCSKPTIARIRGYCVGGGVAIALTCDIRIASDNARFAVPAAKLGLGYWAAGVQALMNVVGPSFTKEIFYTGRLFSAQEALAMGLVNRVVPDAELDAYVDDYCRHIGENAPLTMLAVKRTVEELTRLDGKPDFHHVAHLVGECFGSEDYIEGRRAFMEKRKPVFKGR</sequence>
<dbReference type="PROSITE" id="PS00166">
    <property type="entry name" value="ENOYL_COA_HYDRATASE"/>
    <property type="match status" value="1"/>
</dbReference>
<dbReference type="Pfam" id="PF00378">
    <property type="entry name" value="ECH_1"/>
    <property type="match status" value="1"/>
</dbReference>
<name>A0A1T4L877_9HYPH</name>
<accession>A0A1T4L877</accession>
<dbReference type="InterPro" id="IPR018376">
    <property type="entry name" value="Enoyl-CoA_hyd/isom_CS"/>
</dbReference>
<dbReference type="InterPro" id="IPR029045">
    <property type="entry name" value="ClpP/crotonase-like_dom_sf"/>
</dbReference>
<dbReference type="EMBL" id="FUWJ01000001">
    <property type="protein sequence ID" value="SJZ50823.1"/>
    <property type="molecule type" value="Genomic_DNA"/>
</dbReference>
<dbReference type="Gene3D" id="1.10.12.10">
    <property type="entry name" value="Lyase 2-enoyl-coa Hydratase, Chain A, domain 2"/>
    <property type="match status" value="1"/>
</dbReference>